<reference evidence="1" key="1">
    <citation type="journal article" date="2024" name="BMC Genomics">
        <title>Functional annotation of a divergent genome using sequence and structure-based similarity.</title>
        <authorList>
            <person name="Svedberg D."/>
            <person name="Winiger R.R."/>
            <person name="Berg A."/>
            <person name="Sharma H."/>
            <person name="Tellgren-Roth C."/>
            <person name="Debrunner-Vossbrinck B.A."/>
            <person name="Vossbrinck C.R."/>
            <person name="Barandun J."/>
        </authorList>
    </citation>
    <scope>NUCLEOTIDE SEQUENCE</scope>
    <source>
        <strain evidence="1">Illinois isolate</strain>
    </source>
</reference>
<dbReference type="InterPro" id="IPR014722">
    <property type="entry name" value="Rib_uL2_dom2"/>
</dbReference>
<dbReference type="InterPro" id="IPR008991">
    <property type="entry name" value="Translation_prot_SH3-like_sf"/>
</dbReference>
<dbReference type="GO" id="GO:0003743">
    <property type="term" value="F:translation initiation factor activity"/>
    <property type="evidence" value="ECO:0007669"/>
    <property type="project" value="UniProtKB-KW"/>
</dbReference>
<keyword evidence="1" id="KW-0396">Initiation factor</keyword>
<proteinExistence type="predicted"/>
<dbReference type="Gene3D" id="2.30.30.30">
    <property type="match status" value="1"/>
</dbReference>
<evidence type="ECO:0000313" key="1">
    <source>
        <dbReference type="EMBL" id="WUR04436.1"/>
    </source>
</evidence>
<dbReference type="EMBL" id="CP142733">
    <property type="protein sequence ID" value="WUR04436.1"/>
    <property type="molecule type" value="Genomic_DNA"/>
</dbReference>
<evidence type="ECO:0000313" key="2">
    <source>
        <dbReference type="Proteomes" id="UP001334084"/>
    </source>
</evidence>
<accession>A0AAX4JEP3</accession>
<dbReference type="GeneID" id="90542264"/>
<dbReference type="RefSeq" id="XP_065330581.1">
    <property type="nucleotide sequence ID" value="XM_065474509.1"/>
</dbReference>
<name>A0AAX4JEP3_9MICR</name>
<dbReference type="AlphaFoldDB" id="A0AAX4JEP3"/>
<keyword evidence="1" id="KW-0648">Protein biosynthesis</keyword>
<gene>
    <name evidence="1" type="ORF">VNE69_08188</name>
</gene>
<keyword evidence="2" id="KW-1185">Reference proteome</keyword>
<dbReference type="KEGG" id="vnx:VNE69_08188"/>
<sequence length="155" mass="17811">MAEFLKFQEEGLDRKEIKVGHYIKIEENDTVKFTRVEKIDSVKCGKHGSAKTAVTSKDLPNNTSRNMILVASDRVTVMKMIKVNAKLIDFTDDKTITVKDENNNYLELDVEKSMSQEDKDKINEVMEENGDVEEFDFVFRALPGYIKIDTIRPSK</sequence>
<protein>
    <submittedName>
        <fullName evidence="1">Eukaryotic translation initiation factor 5A</fullName>
    </submittedName>
</protein>
<dbReference type="SUPFAM" id="SSF50104">
    <property type="entry name" value="Translation proteins SH3-like domain"/>
    <property type="match status" value="1"/>
</dbReference>
<dbReference type="Proteomes" id="UP001334084">
    <property type="component" value="Chromosome 8"/>
</dbReference>
<organism evidence="1 2">
    <name type="scientific">Vairimorpha necatrix</name>
    <dbReference type="NCBI Taxonomy" id="6039"/>
    <lineage>
        <taxon>Eukaryota</taxon>
        <taxon>Fungi</taxon>
        <taxon>Fungi incertae sedis</taxon>
        <taxon>Microsporidia</taxon>
        <taxon>Nosematidae</taxon>
        <taxon>Vairimorpha</taxon>
    </lineage>
</organism>